<comment type="caution">
    <text evidence="1">The sequence shown here is derived from an EMBL/GenBank/DDBJ whole genome shotgun (WGS) entry which is preliminary data.</text>
</comment>
<sequence>MEEIYDKQSAATSSKVPAPIGHGVLTGKLRMFTMPCVPKWRLYRTITHHILSPKMTESFLPTQAFEITQLMHDLAHLPETEVDPHEDIRRTSFSIMMTATYGRRVPTWDHQDVQHMIKGRAIFGQGVEAGDLYRT</sequence>
<dbReference type="Proteomes" id="UP001281147">
    <property type="component" value="Unassembled WGS sequence"/>
</dbReference>
<protein>
    <submittedName>
        <fullName evidence="1">Uncharacterized protein</fullName>
    </submittedName>
</protein>
<evidence type="ECO:0000313" key="2">
    <source>
        <dbReference type="Proteomes" id="UP001281147"/>
    </source>
</evidence>
<name>A0ACC3NQS3_9PEZI</name>
<organism evidence="1 2">
    <name type="scientific">Vermiconidia calcicola</name>
    <dbReference type="NCBI Taxonomy" id="1690605"/>
    <lineage>
        <taxon>Eukaryota</taxon>
        <taxon>Fungi</taxon>
        <taxon>Dikarya</taxon>
        <taxon>Ascomycota</taxon>
        <taxon>Pezizomycotina</taxon>
        <taxon>Dothideomycetes</taxon>
        <taxon>Dothideomycetidae</taxon>
        <taxon>Mycosphaerellales</taxon>
        <taxon>Extremaceae</taxon>
        <taxon>Vermiconidia</taxon>
    </lineage>
</organism>
<proteinExistence type="predicted"/>
<accession>A0ACC3NQS3</accession>
<keyword evidence="2" id="KW-1185">Reference proteome</keyword>
<reference evidence="1" key="1">
    <citation type="submission" date="2023-07" db="EMBL/GenBank/DDBJ databases">
        <title>Black Yeasts Isolated from many extreme environments.</title>
        <authorList>
            <person name="Coleine C."/>
            <person name="Stajich J.E."/>
            <person name="Selbmann L."/>
        </authorList>
    </citation>
    <scope>NUCLEOTIDE SEQUENCE</scope>
    <source>
        <strain evidence="1">CCFEE 5714</strain>
    </source>
</reference>
<evidence type="ECO:0000313" key="1">
    <source>
        <dbReference type="EMBL" id="KAK3721274.1"/>
    </source>
</evidence>
<gene>
    <name evidence="1" type="ORF">LTR37_003149</name>
</gene>
<dbReference type="EMBL" id="JAUTXU010000018">
    <property type="protein sequence ID" value="KAK3721274.1"/>
    <property type="molecule type" value="Genomic_DNA"/>
</dbReference>